<keyword evidence="2" id="KW-1185">Reference proteome</keyword>
<dbReference type="Proteomes" id="UP001234202">
    <property type="component" value="Unassembled WGS sequence"/>
</dbReference>
<dbReference type="EMBL" id="JASBWV010000001">
    <property type="protein sequence ID" value="KAJ9127807.1"/>
    <property type="molecule type" value="Genomic_DNA"/>
</dbReference>
<sequence>MPTPQGFHPQHQGQYPPYMPPQNGQGLPPGMMPMRPGMPMPTLQPQGGPGGGGGFPPPFASQDPRFRPAMPPFAPTGPVGAPGSQPSPMNMGLSPNANGLVQIPNVSPAAQSPATPMGFSNPLIGRPPPQGFGMRPAPGLGFNGQGQGQGPPGGPGFMIDHNAAGLPRPPHMMFPGGPGGPPQHGMGGSDNPNFVKPAVKTTAVFIGGIPDGITDAILTGLIQTCGPVVKINRPTGKAGKPQAFGFAEFEDPEVVLRCLKCLHGVDLPDITPQGRQQGTKKKLVVKADDKTRAFLDEFEQLNLRTDHDDELDESAVTRIGNIVRALQDPAADLAAIIGESAAPDVKEEDKQKEGYVVPDHLRDLDESELPENQRNVVMGQIASFREASARRDAEKKRHDENLEVRRQAMHGDSVPFGRPGANNGQQMRQWGSSGPSNQGQQTRPIGNGPQSYNQPVGFVKAETAEAKAETERTDEEAERMRLEEQQRQKVYMLRERERRIESKERQHFQRLGQELAILQQDEEMEKADREAMRTELARYDDDYFAETGRDAFYADRSKWRSERQRPRRQEYQDDVRDRQREADEQAALEKETEDLFKRQMDEMADIEAKGRAAGLLFEDAKPIKVAIGAPAPLLPSGTNASVATLSSVAAVKTETKPKVAAARGNAASAFGAEDDDEDVKKKRTLVRLDEDAGVKSNIEAKTQAKLTAIRNGIPKSPAELWSLKLRWEGLSSPILDKKVFPVVREKLVSILGDLEIDELFNFVVEHVQQHASPQTIVEGLEPVLDEEAEPLVVLLWRALAFESAAFAAGLDTGSMQI</sequence>
<name>A0ACC2XUY9_9TREE</name>
<protein>
    <submittedName>
        <fullName evidence="1">Uncharacterized protein</fullName>
    </submittedName>
</protein>
<comment type="caution">
    <text evidence="1">The sequence shown here is derived from an EMBL/GenBank/DDBJ whole genome shotgun (WGS) entry which is preliminary data.</text>
</comment>
<accession>A0ACC2XUY9</accession>
<organism evidence="1 2">
    <name type="scientific">Naganishia onofrii</name>
    <dbReference type="NCBI Taxonomy" id="1851511"/>
    <lineage>
        <taxon>Eukaryota</taxon>
        <taxon>Fungi</taxon>
        <taxon>Dikarya</taxon>
        <taxon>Basidiomycota</taxon>
        <taxon>Agaricomycotina</taxon>
        <taxon>Tremellomycetes</taxon>
        <taxon>Filobasidiales</taxon>
        <taxon>Filobasidiaceae</taxon>
        <taxon>Naganishia</taxon>
    </lineage>
</organism>
<gene>
    <name evidence="1" type="ORF">QFC24_000090</name>
</gene>
<evidence type="ECO:0000313" key="2">
    <source>
        <dbReference type="Proteomes" id="UP001234202"/>
    </source>
</evidence>
<reference evidence="1" key="1">
    <citation type="submission" date="2023-04" db="EMBL/GenBank/DDBJ databases">
        <title>Draft Genome sequencing of Naganishia species isolated from polar environments using Oxford Nanopore Technology.</title>
        <authorList>
            <person name="Leo P."/>
            <person name="Venkateswaran K."/>
        </authorList>
    </citation>
    <scope>NUCLEOTIDE SEQUENCE</scope>
    <source>
        <strain evidence="1">DBVPG 5303</strain>
    </source>
</reference>
<evidence type="ECO:0000313" key="1">
    <source>
        <dbReference type="EMBL" id="KAJ9127807.1"/>
    </source>
</evidence>
<proteinExistence type="predicted"/>